<proteinExistence type="predicted"/>
<dbReference type="SUPFAM" id="SSF54001">
    <property type="entry name" value="Cysteine proteinases"/>
    <property type="match status" value="1"/>
</dbReference>
<dbReference type="EMBL" id="KQ420483">
    <property type="protein sequence ID" value="KOF80124.1"/>
    <property type="molecule type" value="Genomic_DNA"/>
</dbReference>
<evidence type="ECO:0000313" key="2">
    <source>
        <dbReference type="EMBL" id="KOF80124.1"/>
    </source>
</evidence>
<feature type="domain" description="Peptidase C19 ubiquitin carboxyl-terminal hydrolase" evidence="1">
    <location>
        <begin position="79"/>
        <end position="185"/>
    </location>
</feature>
<dbReference type="GO" id="GO:0016579">
    <property type="term" value="P:protein deubiquitination"/>
    <property type="evidence" value="ECO:0007669"/>
    <property type="project" value="InterPro"/>
</dbReference>
<name>A0A0L8GTJ2_OCTBM</name>
<accession>A0A0L8GTJ2</accession>
<dbReference type="GO" id="GO:0004843">
    <property type="term" value="F:cysteine-type deubiquitinase activity"/>
    <property type="evidence" value="ECO:0007669"/>
    <property type="project" value="InterPro"/>
</dbReference>
<organism evidence="2">
    <name type="scientific">Octopus bimaculoides</name>
    <name type="common">California two-spotted octopus</name>
    <dbReference type="NCBI Taxonomy" id="37653"/>
    <lineage>
        <taxon>Eukaryota</taxon>
        <taxon>Metazoa</taxon>
        <taxon>Spiralia</taxon>
        <taxon>Lophotrochozoa</taxon>
        <taxon>Mollusca</taxon>
        <taxon>Cephalopoda</taxon>
        <taxon>Coleoidea</taxon>
        <taxon>Octopodiformes</taxon>
        <taxon>Octopoda</taxon>
        <taxon>Incirrata</taxon>
        <taxon>Octopodidae</taxon>
        <taxon>Octopus</taxon>
    </lineage>
</organism>
<evidence type="ECO:0000259" key="1">
    <source>
        <dbReference type="Pfam" id="PF00443"/>
    </source>
</evidence>
<dbReference type="AlphaFoldDB" id="A0A0L8GTJ2"/>
<dbReference type="OrthoDB" id="289038at2759"/>
<dbReference type="InterPro" id="IPR001394">
    <property type="entry name" value="Peptidase_C19_UCH"/>
</dbReference>
<dbReference type="InterPro" id="IPR038765">
    <property type="entry name" value="Papain-like_cys_pep_sf"/>
</dbReference>
<dbReference type="Gene3D" id="3.90.70.10">
    <property type="entry name" value="Cysteine proteinases"/>
    <property type="match status" value="1"/>
</dbReference>
<reference evidence="2" key="1">
    <citation type="submission" date="2015-07" db="EMBL/GenBank/DDBJ databases">
        <title>MeaNS - Measles Nucleotide Surveillance Program.</title>
        <authorList>
            <person name="Tran T."/>
            <person name="Druce J."/>
        </authorList>
    </citation>
    <scope>NUCLEOTIDE SEQUENCE</scope>
    <source>
        <strain evidence="2">UCB-OBI-ISO-001</strain>
        <tissue evidence="2">Gonad</tissue>
    </source>
</reference>
<sequence>MPSKQQLDKEAWGWIETTDPDQVTLEHVKYAYHINLEPCKLGSCKLRLLSVSAYQTHSQHQTSWLPPMSLECTAPLLWFHNQQVRKAVYQWRSREEQPPNSPTDSDWTPSTICGHLQLIFALLQFSKQRYIDPSNFIKHLGLNTAQQQDAQEFSKLFLSLLEETLMQSDNPNIKNVIEEQFSGEYAYITW</sequence>
<dbReference type="Pfam" id="PF00443">
    <property type="entry name" value="UCH"/>
    <property type="match status" value="1"/>
</dbReference>
<gene>
    <name evidence="2" type="ORF">OCBIM_22028421mg</name>
</gene>
<dbReference type="STRING" id="37653.A0A0L8GTJ2"/>
<protein>
    <recommendedName>
        <fullName evidence="1">Peptidase C19 ubiquitin carboxyl-terminal hydrolase domain-containing protein</fullName>
    </recommendedName>
</protein>